<dbReference type="EMBL" id="CAMXCT030002513">
    <property type="protein sequence ID" value="CAL4785931.1"/>
    <property type="molecule type" value="Genomic_DNA"/>
</dbReference>
<evidence type="ECO:0000256" key="1">
    <source>
        <dbReference type="SAM" id="MobiDB-lite"/>
    </source>
</evidence>
<dbReference type="EMBL" id="CAMXCT020002513">
    <property type="protein sequence ID" value="CAL1151994.1"/>
    <property type="molecule type" value="Genomic_DNA"/>
</dbReference>
<gene>
    <name evidence="2" type="ORF">C1SCF055_LOCUS24899</name>
</gene>
<dbReference type="Proteomes" id="UP001152797">
    <property type="component" value="Unassembled WGS sequence"/>
</dbReference>
<comment type="caution">
    <text evidence="2">The sequence shown here is derived from an EMBL/GenBank/DDBJ whole genome shotgun (WGS) entry which is preliminary data.</text>
</comment>
<accession>A0A9P1CVS1</accession>
<dbReference type="AlphaFoldDB" id="A0A9P1CVS1"/>
<evidence type="ECO:0000313" key="4">
    <source>
        <dbReference type="Proteomes" id="UP001152797"/>
    </source>
</evidence>
<feature type="compositionally biased region" description="Polar residues" evidence="1">
    <location>
        <begin position="131"/>
        <end position="140"/>
    </location>
</feature>
<reference evidence="2" key="1">
    <citation type="submission" date="2022-10" db="EMBL/GenBank/DDBJ databases">
        <authorList>
            <person name="Chen Y."/>
            <person name="Dougan E. K."/>
            <person name="Chan C."/>
            <person name="Rhodes N."/>
            <person name="Thang M."/>
        </authorList>
    </citation>
    <scope>NUCLEOTIDE SEQUENCE</scope>
</reference>
<proteinExistence type="predicted"/>
<reference evidence="3" key="2">
    <citation type="submission" date="2024-04" db="EMBL/GenBank/DDBJ databases">
        <authorList>
            <person name="Chen Y."/>
            <person name="Shah S."/>
            <person name="Dougan E. K."/>
            <person name="Thang M."/>
            <person name="Chan C."/>
        </authorList>
    </citation>
    <scope>NUCLEOTIDE SEQUENCE [LARGE SCALE GENOMIC DNA]</scope>
</reference>
<organism evidence="2">
    <name type="scientific">Cladocopium goreaui</name>
    <dbReference type="NCBI Taxonomy" id="2562237"/>
    <lineage>
        <taxon>Eukaryota</taxon>
        <taxon>Sar</taxon>
        <taxon>Alveolata</taxon>
        <taxon>Dinophyceae</taxon>
        <taxon>Suessiales</taxon>
        <taxon>Symbiodiniaceae</taxon>
        <taxon>Cladocopium</taxon>
    </lineage>
</organism>
<feature type="region of interest" description="Disordered" evidence="1">
    <location>
        <begin position="131"/>
        <end position="155"/>
    </location>
</feature>
<evidence type="ECO:0000313" key="3">
    <source>
        <dbReference type="EMBL" id="CAL1151994.1"/>
    </source>
</evidence>
<name>A0A9P1CVS1_9DINO</name>
<dbReference type="EMBL" id="CAMXCT010002513">
    <property type="protein sequence ID" value="CAI3998619.1"/>
    <property type="molecule type" value="Genomic_DNA"/>
</dbReference>
<keyword evidence="4" id="KW-1185">Reference proteome</keyword>
<feature type="compositionally biased region" description="Basic and acidic residues" evidence="1">
    <location>
        <begin position="143"/>
        <end position="155"/>
    </location>
</feature>
<evidence type="ECO:0000313" key="2">
    <source>
        <dbReference type="EMBL" id="CAI3998619.1"/>
    </source>
</evidence>
<protein>
    <submittedName>
        <fullName evidence="2">Uncharacterized protein</fullName>
    </submittedName>
</protein>
<sequence>MASQNEECTKSCILGGVTIFSQTRDQRVNTARSQTRVLTFSVWVKGASPEDKGRTKIMKIQDPNAALNLTALGVQGEIEILCLCCHTIRDLNGSKVSRHGHENPATREGTDSKIHKDPIVYRQTMQDQLQHCSGTSSAGGMTSRKDSCRWDQLEL</sequence>